<comment type="caution">
    <text evidence="1">The sequence shown here is derived from an EMBL/GenBank/DDBJ whole genome shotgun (WGS) entry which is preliminary data.</text>
</comment>
<protein>
    <submittedName>
        <fullName evidence="1">Uncharacterized protein</fullName>
    </submittedName>
</protein>
<dbReference type="Proteomes" id="UP000821865">
    <property type="component" value="Chromosome 1"/>
</dbReference>
<organism evidence="1 2">
    <name type="scientific">Dermacentor silvarum</name>
    <name type="common">Tick</name>
    <dbReference type="NCBI Taxonomy" id="543639"/>
    <lineage>
        <taxon>Eukaryota</taxon>
        <taxon>Metazoa</taxon>
        <taxon>Ecdysozoa</taxon>
        <taxon>Arthropoda</taxon>
        <taxon>Chelicerata</taxon>
        <taxon>Arachnida</taxon>
        <taxon>Acari</taxon>
        <taxon>Parasitiformes</taxon>
        <taxon>Ixodida</taxon>
        <taxon>Ixodoidea</taxon>
        <taxon>Ixodidae</taxon>
        <taxon>Rhipicephalinae</taxon>
        <taxon>Dermacentor</taxon>
    </lineage>
</organism>
<gene>
    <name evidence="1" type="ORF">HPB49_006897</name>
</gene>
<proteinExistence type="predicted"/>
<accession>A0ACB8DWW6</accession>
<reference evidence="1" key="1">
    <citation type="submission" date="2020-05" db="EMBL/GenBank/DDBJ databases">
        <title>Large-scale comparative analyses of tick genomes elucidate their genetic diversity and vector capacities.</title>
        <authorList>
            <person name="Jia N."/>
            <person name="Wang J."/>
            <person name="Shi W."/>
            <person name="Du L."/>
            <person name="Sun Y."/>
            <person name="Zhan W."/>
            <person name="Jiang J."/>
            <person name="Wang Q."/>
            <person name="Zhang B."/>
            <person name="Ji P."/>
            <person name="Sakyi L.B."/>
            <person name="Cui X."/>
            <person name="Yuan T."/>
            <person name="Jiang B."/>
            <person name="Yang W."/>
            <person name="Lam T.T.-Y."/>
            <person name="Chang Q."/>
            <person name="Ding S."/>
            <person name="Wang X."/>
            <person name="Zhu J."/>
            <person name="Ruan X."/>
            <person name="Zhao L."/>
            <person name="Wei J."/>
            <person name="Que T."/>
            <person name="Du C."/>
            <person name="Cheng J."/>
            <person name="Dai P."/>
            <person name="Han X."/>
            <person name="Huang E."/>
            <person name="Gao Y."/>
            <person name="Liu J."/>
            <person name="Shao H."/>
            <person name="Ye R."/>
            <person name="Li L."/>
            <person name="Wei W."/>
            <person name="Wang X."/>
            <person name="Wang C."/>
            <person name="Yang T."/>
            <person name="Huo Q."/>
            <person name="Li W."/>
            <person name="Guo W."/>
            <person name="Chen H."/>
            <person name="Zhou L."/>
            <person name="Ni X."/>
            <person name="Tian J."/>
            <person name="Zhou Y."/>
            <person name="Sheng Y."/>
            <person name="Liu T."/>
            <person name="Pan Y."/>
            <person name="Xia L."/>
            <person name="Li J."/>
            <person name="Zhao F."/>
            <person name="Cao W."/>
        </authorList>
    </citation>
    <scope>NUCLEOTIDE SEQUENCE</scope>
    <source>
        <strain evidence="1">Dsil-2018</strain>
    </source>
</reference>
<keyword evidence="2" id="KW-1185">Reference proteome</keyword>
<name>A0ACB8DWW6_DERSI</name>
<evidence type="ECO:0000313" key="2">
    <source>
        <dbReference type="Proteomes" id="UP000821865"/>
    </source>
</evidence>
<evidence type="ECO:0000313" key="1">
    <source>
        <dbReference type="EMBL" id="KAH7978831.1"/>
    </source>
</evidence>
<dbReference type="EMBL" id="CM023470">
    <property type="protein sequence ID" value="KAH7978831.1"/>
    <property type="molecule type" value="Genomic_DNA"/>
</dbReference>
<sequence>MLQFDNLPVELVLKVLADLPQFSLMTIAQVCERWKELAFDPCLWTEVRINLRDMESQQQEREVLNRATLIRKLDVSGIIYIEDIASCSTHFKLLRGLVVPCRALSHRSVPVILRNCESLTTMALRGKDTLLPNDVRHLQSLKCLKVFSTSREARIEDGILRQHLKCLSVTRISPRGLLYVSKARPNLESLKIGSVWNENDVTVAQALQTFLKLRILSVDGECGTEWFDTRFRTPRELERFTVQQLHMEEHQINQLVQKCATAPKIKFEAISHSELCFGGCAVSETTNLLFPLHPKAPCFSELRQRCRSATVADGASIEALAPVLIPGSRSLAMPPGRPAHEWRQIGSLQDVATSQAGSRSVSRSLPGLI</sequence>